<dbReference type="PANTHER" id="PTHR11012:SF56">
    <property type="entry name" value="CHK KINASE-LIKE DOMAIN-CONTAINING PROTEIN-RELATED"/>
    <property type="match status" value="1"/>
</dbReference>
<evidence type="ECO:0000313" key="1">
    <source>
        <dbReference type="EMBL" id="KYN10046.1"/>
    </source>
</evidence>
<proteinExistence type="predicted"/>
<sequence length="180" mass="20884">MEQRVCINFCVKNLVTKHGKLKRPMKGRRFATIEEIKAAIDFQLCVYTTPVLDLIYFLNTSPSLDIMENKKNILLNEYFDTLSVTMKQLNCKTQPLTMEELKVTIKRKASYEMIVFFVILPFLLCSKAEAKDLDELSSDGNPGVKSENFRKLMIKRLPLYDEWGLLDLLTYTLCWLLLNG</sequence>
<evidence type="ECO:0000313" key="2">
    <source>
        <dbReference type="Proteomes" id="UP000078492"/>
    </source>
</evidence>
<dbReference type="EMBL" id="KQ981046">
    <property type="protein sequence ID" value="KYN10046.1"/>
    <property type="molecule type" value="Genomic_DNA"/>
</dbReference>
<keyword evidence="2" id="KW-1185">Reference proteome</keyword>
<accession>A0A151ISZ0</accession>
<reference evidence="1 2" key="1">
    <citation type="submission" date="2015-09" db="EMBL/GenBank/DDBJ databases">
        <title>Trachymyrmex cornetzi WGS genome.</title>
        <authorList>
            <person name="Nygaard S."/>
            <person name="Hu H."/>
            <person name="Boomsma J."/>
            <person name="Zhang G."/>
        </authorList>
    </citation>
    <scope>NUCLEOTIDE SEQUENCE [LARGE SCALE GENOMIC DNA]</scope>
    <source>
        <strain evidence="1">Tcor2-1</strain>
        <tissue evidence="1">Whole body</tissue>
    </source>
</reference>
<organism evidence="1 2">
    <name type="scientific">Trachymyrmex cornetzi</name>
    <dbReference type="NCBI Taxonomy" id="471704"/>
    <lineage>
        <taxon>Eukaryota</taxon>
        <taxon>Metazoa</taxon>
        <taxon>Ecdysozoa</taxon>
        <taxon>Arthropoda</taxon>
        <taxon>Hexapoda</taxon>
        <taxon>Insecta</taxon>
        <taxon>Pterygota</taxon>
        <taxon>Neoptera</taxon>
        <taxon>Endopterygota</taxon>
        <taxon>Hymenoptera</taxon>
        <taxon>Apocrita</taxon>
        <taxon>Aculeata</taxon>
        <taxon>Formicoidea</taxon>
        <taxon>Formicidae</taxon>
        <taxon>Myrmicinae</taxon>
        <taxon>Trachymyrmex</taxon>
    </lineage>
</organism>
<dbReference type="InterPro" id="IPR011009">
    <property type="entry name" value="Kinase-like_dom_sf"/>
</dbReference>
<dbReference type="AlphaFoldDB" id="A0A151ISZ0"/>
<protein>
    <submittedName>
        <fullName evidence="1">Uncharacterized protein</fullName>
    </submittedName>
</protein>
<dbReference type="InterPro" id="IPR004119">
    <property type="entry name" value="EcKL"/>
</dbReference>
<name>A0A151ISZ0_9HYME</name>
<dbReference type="Pfam" id="PF02958">
    <property type="entry name" value="EcKL"/>
    <property type="match status" value="1"/>
</dbReference>
<dbReference type="PANTHER" id="PTHR11012">
    <property type="entry name" value="PROTEIN KINASE-LIKE DOMAIN-CONTAINING"/>
    <property type="match status" value="1"/>
</dbReference>
<gene>
    <name evidence="1" type="ORF">ALC57_17826</name>
</gene>
<dbReference type="Proteomes" id="UP000078492">
    <property type="component" value="Unassembled WGS sequence"/>
</dbReference>
<dbReference type="SUPFAM" id="SSF56112">
    <property type="entry name" value="Protein kinase-like (PK-like)"/>
    <property type="match status" value="1"/>
</dbReference>